<proteinExistence type="inferred from homology"/>
<feature type="region of interest" description="Disordered" evidence="2">
    <location>
        <begin position="1"/>
        <end position="34"/>
    </location>
</feature>
<feature type="domain" description="Peptidase A1" evidence="4">
    <location>
        <begin position="195"/>
        <end position="336"/>
    </location>
</feature>
<dbReference type="Proteomes" id="UP000287651">
    <property type="component" value="Unassembled WGS sequence"/>
</dbReference>
<protein>
    <recommendedName>
        <fullName evidence="4">Peptidase A1 domain-containing protein</fullName>
    </recommendedName>
</protein>
<sequence>MVQTQTLSKNPPCRSHHPKSTHHITSSPASSSSSASSIKYVQTHVVKSATISALRQLPFTLRGLRRLPVYCSPDRLSSPINMARLWLLLLASLLAAAGSDAAGIGFEFHHRFSDRVRQWAEARAVPGASWPQKGTAEYYAALAHHDRALRGRSLADASASELTFADGNATYFWDSDGDPRVSSPLVWIGSGISLHYAFVELGTPNVTFLVALDTGSDLFWVPCDCQQCASTHLGITQLPMDCSDWEWRRWQSPAFYQAKDSLLIPSQCALERMVLGESILETKAAQISKKLRSSSTADSEAPRSKNCAALARHDRALRGRLLADGDATYLLSSLGF</sequence>
<dbReference type="SUPFAM" id="SSF50630">
    <property type="entry name" value="Acid proteases"/>
    <property type="match status" value="1"/>
</dbReference>
<dbReference type="InterPro" id="IPR001461">
    <property type="entry name" value="Aspartic_peptidase_A1"/>
</dbReference>
<dbReference type="PROSITE" id="PS00141">
    <property type="entry name" value="ASP_PROTEASE"/>
    <property type="match status" value="1"/>
</dbReference>
<dbReference type="EMBL" id="AMZH03002540">
    <property type="protein sequence ID" value="RRT75243.1"/>
    <property type="molecule type" value="Genomic_DNA"/>
</dbReference>
<evidence type="ECO:0000256" key="3">
    <source>
        <dbReference type="SAM" id="Phobius"/>
    </source>
</evidence>
<evidence type="ECO:0000259" key="4">
    <source>
        <dbReference type="PROSITE" id="PS51767"/>
    </source>
</evidence>
<comment type="similarity">
    <text evidence="1">Belongs to the peptidase A1 family.</text>
</comment>
<evidence type="ECO:0000256" key="2">
    <source>
        <dbReference type="SAM" id="MobiDB-lite"/>
    </source>
</evidence>
<dbReference type="Pfam" id="PF00026">
    <property type="entry name" value="Asp"/>
    <property type="match status" value="1"/>
</dbReference>
<dbReference type="PROSITE" id="PS51767">
    <property type="entry name" value="PEPTIDASE_A1"/>
    <property type="match status" value="1"/>
</dbReference>
<dbReference type="InterPro" id="IPR033121">
    <property type="entry name" value="PEPTIDASE_A1"/>
</dbReference>
<keyword evidence="3" id="KW-0812">Transmembrane</keyword>
<dbReference type="GO" id="GO:0006508">
    <property type="term" value="P:proteolysis"/>
    <property type="evidence" value="ECO:0007669"/>
    <property type="project" value="InterPro"/>
</dbReference>
<feature type="transmembrane region" description="Helical" evidence="3">
    <location>
        <begin position="85"/>
        <end position="106"/>
    </location>
</feature>
<name>A0A427AG69_ENSVE</name>
<dbReference type="GO" id="GO:0004190">
    <property type="term" value="F:aspartic-type endopeptidase activity"/>
    <property type="evidence" value="ECO:0007669"/>
    <property type="project" value="InterPro"/>
</dbReference>
<organism evidence="5 6">
    <name type="scientific">Ensete ventricosum</name>
    <name type="common">Abyssinian banana</name>
    <name type="synonym">Musa ensete</name>
    <dbReference type="NCBI Taxonomy" id="4639"/>
    <lineage>
        <taxon>Eukaryota</taxon>
        <taxon>Viridiplantae</taxon>
        <taxon>Streptophyta</taxon>
        <taxon>Embryophyta</taxon>
        <taxon>Tracheophyta</taxon>
        <taxon>Spermatophyta</taxon>
        <taxon>Magnoliopsida</taxon>
        <taxon>Liliopsida</taxon>
        <taxon>Zingiberales</taxon>
        <taxon>Musaceae</taxon>
        <taxon>Ensete</taxon>
    </lineage>
</organism>
<gene>
    <name evidence="5" type="ORF">B296_00029627</name>
</gene>
<accession>A0A427AG69</accession>
<dbReference type="InterPro" id="IPR021109">
    <property type="entry name" value="Peptidase_aspartic_dom_sf"/>
</dbReference>
<dbReference type="PANTHER" id="PTHR13683:SF232">
    <property type="entry name" value="OS09G0542100 PROTEIN"/>
    <property type="match status" value="1"/>
</dbReference>
<dbReference type="InterPro" id="IPR001969">
    <property type="entry name" value="Aspartic_peptidase_AS"/>
</dbReference>
<dbReference type="Gene3D" id="2.40.70.10">
    <property type="entry name" value="Acid Proteases"/>
    <property type="match status" value="1"/>
</dbReference>
<evidence type="ECO:0000313" key="6">
    <source>
        <dbReference type="Proteomes" id="UP000287651"/>
    </source>
</evidence>
<evidence type="ECO:0000313" key="5">
    <source>
        <dbReference type="EMBL" id="RRT75243.1"/>
    </source>
</evidence>
<evidence type="ECO:0000256" key="1">
    <source>
        <dbReference type="ARBA" id="ARBA00007447"/>
    </source>
</evidence>
<keyword evidence="3" id="KW-1133">Transmembrane helix</keyword>
<dbReference type="AlphaFoldDB" id="A0A427AG69"/>
<reference evidence="5 6" key="1">
    <citation type="journal article" date="2014" name="Agronomy (Basel)">
        <title>A Draft Genome Sequence for Ensete ventricosum, the Drought-Tolerant Tree Against Hunger.</title>
        <authorList>
            <person name="Harrison J."/>
            <person name="Moore K.A."/>
            <person name="Paszkiewicz K."/>
            <person name="Jones T."/>
            <person name="Grant M."/>
            <person name="Ambacheew D."/>
            <person name="Muzemil S."/>
            <person name="Studholme D.J."/>
        </authorList>
    </citation>
    <scope>NUCLEOTIDE SEQUENCE [LARGE SCALE GENOMIC DNA]</scope>
</reference>
<feature type="compositionally biased region" description="Low complexity" evidence="2">
    <location>
        <begin position="23"/>
        <end position="34"/>
    </location>
</feature>
<keyword evidence="3" id="KW-0472">Membrane</keyword>
<dbReference type="PANTHER" id="PTHR13683">
    <property type="entry name" value="ASPARTYL PROTEASES"/>
    <property type="match status" value="1"/>
</dbReference>
<comment type="caution">
    <text evidence="5">The sequence shown here is derived from an EMBL/GenBank/DDBJ whole genome shotgun (WGS) entry which is preliminary data.</text>
</comment>